<dbReference type="AlphaFoldDB" id="G5JE00"/>
<evidence type="ECO:0000256" key="4">
    <source>
        <dbReference type="ARBA" id="ARBA00023078"/>
    </source>
</evidence>
<dbReference type="Proteomes" id="UP000003477">
    <property type="component" value="Unassembled WGS sequence"/>
</dbReference>
<dbReference type="PANTHER" id="PTHR34011">
    <property type="entry name" value="PHYCOBILISOME 32.1 KDA LINKER POLYPEPTIDE, PHYCOCYANIN-ASSOCIATED, ROD 2-RELATED"/>
    <property type="match status" value="1"/>
</dbReference>
<dbReference type="Gene3D" id="1.10.3130.20">
    <property type="entry name" value="Phycobilisome linker domain"/>
    <property type="match status" value="1"/>
</dbReference>
<gene>
    <name evidence="8" type="ORF">CWATWH0003_5639</name>
</gene>
<dbReference type="GO" id="GO:0012505">
    <property type="term" value="C:endomembrane system"/>
    <property type="evidence" value="ECO:0007669"/>
    <property type="project" value="UniProtKB-SubCell"/>
</dbReference>
<evidence type="ECO:0000256" key="3">
    <source>
        <dbReference type="ARBA" id="ARBA00022738"/>
    </source>
</evidence>
<evidence type="ECO:0000256" key="1">
    <source>
        <dbReference type="ARBA" id="ARBA00004308"/>
    </source>
</evidence>
<comment type="subcellular location">
    <subcellularLocation>
        <location evidence="1">Endomembrane system</location>
    </subcellularLocation>
</comment>
<evidence type="ECO:0000313" key="8">
    <source>
        <dbReference type="EMBL" id="EHJ09591.1"/>
    </source>
</evidence>
<dbReference type="InterPro" id="IPR038255">
    <property type="entry name" value="PBS_linker_sf"/>
</dbReference>
<proteinExistence type="inferred from homology"/>
<dbReference type="Pfam" id="PF00427">
    <property type="entry name" value="PBS_linker_poly"/>
    <property type="match status" value="1"/>
</dbReference>
<dbReference type="GeneID" id="88768923"/>
<dbReference type="EMBL" id="AESD01000893">
    <property type="protein sequence ID" value="EHJ09591.1"/>
    <property type="molecule type" value="Genomic_DNA"/>
</dbReference>
<evidence type="ECO:0000256" key="6">
    <source>
        <dbReference type="PROSITE-ProRule" id="PRU00775"/>
    </source>
</evidence>
<evidence type="ECO:0000256" key="5">
    <source>
        <dbReference type="ARBA" id="ARBA00023136"/>
    </source>
</evidence>
<dbReference type="RefSeq" id="WP_007313369.1">
    <property type="nucleotide sequence ID" value="NZ_AESD01000893.1"/>
</dbReference>
<evidence type="ECO:0000313" key="9">
    <source>
        <dbReference type="Proteomes" id="UP000003477"/>
    </source>
</evidence>
<dbReference type="GO" id="GO:0030089">
    <property type="term" value="C:phycobilisome"/>
    <property type="evidence" value="ECO:0007669"/>
    <property type="project" value="UniProtKB-UniRule"/>
</dbReference>
<dbReference type="InterPro" id="IPR001297">
    <property type="entry name" value="PBS_linker_dom"/>
</dbReference>
<dbReference type="PATRIC" id="fig|423471.3.peg.5270"/>
<evidence type="ECO:0000256" key="2">
    <source>
        <dbReference type="ARBA" id="ARBA00022549"/>
    </source>
</evidence>
<accession>G5JE00</accession>
<organism evidence="8 9">
    <name type="scientific">Crocosphaera watsonii WH 0003</name>
    <dbReference type="NCBI Taxonomy" id="423471"/>
    <lineage>
        <taxon>Bacteria</taxon>
        <taxon>Bacillati</taxon>
        <taxon>Cyanobacteriota</taxon>
        <taxon>Cyanophyceae</taxon>
        <taxon>Oscillatoriophycideae</taxon>
        <taxon>Chroococcales</taxon>
        <taxon>Aphanothecaceae</taxon>
        <taxon>Crocosphaera</taxon>
    </lineage>
</organism>
<keyword evidence="3 6" id="KW-0605">Phycobilisome</keyword>
<evidence type="ECO:0000259" key="7">
    <source>
        <dbReference type="PROSITE" id="PS51445"/>
    </source>
</evidence>
<protein>
    <submittedName>
        <fullName evidence="8">Phycobilisome rod-core linker polypeptide, phycocyanin-associated</fullName>
    </submittedName>
</protein>
<comment type="similarity">
    <text evidence="6">Belongs to the phycobilisome linker protein family.</text>
</comment>
<comment type="caution">
    <text evidence="8">The sequence shown here is derived from an EMBL/GenBank/DDBJ whole genome shotgun (WGS) entry which is preliminary data.</text>
</comment>
<dbReference type="GO" id="GO:0015979">
    <property type="term" value="P:photosynthesis"/>
    <property type="evidence" value="ECO:0007669"/>
    <property type="project" value="InterPro"/>
</dbReference>
<keyword evidence="5" id="KW-0472">Membrane</keyword>
<name>G5JE00_CROWT</name>
<reference evidence="8 9" key="1">
    <citation type="journal article" date="2011" name="Front. Microbiol.">
        <title>Two Strains of Crocosphaera watsonii with Highly Conserved Genomes are Distinguished by Strain-Specific Features.</title>
        <authorList>
            <person name="Bench S.R."/>
            <person name="Ilikchyan I.N."/>
            <person name="Tripp H.J."/>
            <person name="Zehr J.P."/>
        </authorList>
    </citation>
    <scope>NUCLEOTIDE SEQUENCE [LARGE SCALE GENOMIC DNA]</scope>
    <source>
        <strain evidence="8 9">WH 0003</strain>
    </source>
</reference>
<sequence>MTIPLLDYPLSSQNQRVKGFEVPGDEVAKIYTLQNLPQGTEVDEIVWACYRQIFNEQQIIAFNRQVNLESQLKNGQITVRDFIRGLLLSDSFRRLNYDTNSNYRFVEICIQRVLGRYPYNNEEN</sequence>
<feature type="domain" description="PBS-linker" evidence="7">
    <location>
        <begin position="11"/>
        <end position="124"/>
    </location>
</feature>
<keyword evidence="4" id="KW-0793">Thylakoid</keyword>
<keyword evidence="2" id="KW-0042">Antenna complex</keyword>
<dbReference type="PROSITE" id="PS51445">
    <property type="entry name" value="PBS_LINKER"/>
    <property type="match status" value="1"/>
</dbReference>